<evidence type="ECO:0000256" key="3">
    <source>
        <dbReference type="ARBA" id="ARBA00010299"/>
    </source>
</evidence>
<dbReference type="GO" id="GO:0071973">
    <property type="term" value="P:bacterial-type flagellum-dependent cell motility"/>
    <property type="evidence" value="ECO:0007669"/>
    <property type="project" value="InterPro"/>
</dbReference>
<dbReference type="InterPro" id="IPR023087">
    <property type="entry name" value="Flg_Motor_Flig_C"/>
</dbReference>
<dbReference type="InterPro" id="IPR011002">
    <property type="entry name" value="FliG_a-hlx"/>
</dbReference>
<evidence type="ECO:0000256" key="7">
    <source>
        <dbReference type="ARBA" id="ARBA00022779"/>
    </source>
</evidence>
<dbReference type="Pfam" id="PF01706">
    <property type="entry name" value="FliG_C"/>
    <property type="match status" value="1"/>
</dbReference>
<dbReference type="RefSeq" id="WP_093118147.1">
    <property type="nucleotide sequence ID" value="NZ_FNWJ01000002.1"/>
</dbReference>
<organism evidence="14 15">
    <name type="scientific">Thermoleophilum album</name>
    <dbReference type="NCBI Taxonomy" id="29539"/>
    <lineage>
        <taxon>Bacteria</taxon>
        <taxon>Bacillati</taxon>
        <taxon>Actinomycetota</taxon>
        <taxon>Thermoleophilia</taxon>
        <taxon>Thermoleophilales</taxon>
        <taxon>Thermoleophilaceae</taxon>
        <taxon>Thermoleophilum</taxon>
    </lineage>
</organism>
<evidence type="ECO:0000313" key="15">
    <source>
        <dbReference type="Proteomes" id="UP000222056"/>
    </source>
</evidence>
<evidence type="ECO:0000313" key="14">
    <source>
        <dbReference type="EMBL" id="SEH14683.1"/>
    </source>
</evidence>
<accession>A0A1H6FXE5</accession>
<keyword evidence="14" id="KW-0282">Flagellum</keyword>
<dbReference type="AlphaFoldDB" id="A0A1H6FXE5"/>
<dbReference type="Pfam" id="PF14842">
    <property type="entry name" value="FliG_N"/>
    <property type="match status" value="1"/>
</dbReference>
<dbReference type="InterPro" id="IPR000090">
    <property type="entry name" value="Flg_Motor_Flig"/>
</dbReference>
<evidence type="ECO:0000259" key="11">
    <source>
        <dbReference type="Pfam" id="PF01706"/>
    </source>
</evidence>
<evidence type="ECO:0000256" key="9">
    <source>
        <dbReference type="ARBA" id="ARBA00023143"/>
    </source>
</evidence>
<dbReference type="OrthoDB" id="9780302at2"/>
<keyword evidence="6" id="KW-0145">Chemotaxis</keyword>
<evidence type="ECO:0000256" key="1">
    <source>
        <dbReference type="ARBA" id="ARBA00004117"/>
    </source>
</evidence>
<sequence>MSETAANGPSPADASAVLLDEEPQAASPPPPVPEPTRAAASGRGRSAPTLRGVRKAAAFLVSLGPERAAQVMSHLSEYEVEQLTVEIGKLRGVPPEAIEQIWREVEENAAAQRFVVEGGIDFAQAVLEQSLGAERAQEIIARVTAGAQHPQFEFLRRTPPEQIAAFLQNERPQTIAVVVANLDTALAAKVLARFEPNLQAEVARRIAAMTETNPDVVREVETVMRMKLSSVIGSGYEEAGGVKSLAQILNSADRATERNVLERLGEQDPELAQQVRDLLFVFEDIVKLDDRALQLVLKEVDQADLPLALRGVSEEVRDKIMRNLSQRAQEILREEMELQPPQRRSVVEEAQARIVAVVRKLEESGAITIGRGDDDLVT</sequence>
<dbReference type="STRING" id="29539.SAMN02745716_1707"/>
<reference evidence="15" key="1">
    <citation type="submission" date="2016-10" db="EMBL/GenBank/DDBJ databases">
        <authorList>
            <person name="Varghese N."/>
            <person name="Submissions S."/>
        </authorList>
    </citation>
    <scope>NUCLEOTIDE SEQUENCE [LARGE SCALE GENOMIC DNA]</scope>
    <source>
        <strain evidence="15">ATCC 35263</strain>
    </source>
</reference>
<dbReference type="PIRSF" id="PIRSF003161">
    <property type="entry name" value="FliG"/>
    <property type="match status" value="1"/>
</dbReference>
<feature type="domain" description="Flagellar motor switch protein FliG N-terminal" evidence="13">
    <location>
        <begin position="50"/>
        <end position="151"/>
    </location>
</feature>
<evidence type="ECO:0000256" key="5">
    <source>
        <dbReference type="ARBA" id="ARBA00022475"/>
    </source>
</evidence>
<evidence type="ECO:0000256" key="2">
    <source>
        <dbReference type="ARBA" id="ARBA00004413"/>
    </source>
</evidence>
<dbReference type="GO" id="GO:0005886">
    <property type="term" value="C:plasma membrane"/>
    <property type="evidence" value="ECO:0007669"/>
    <property type="project" value="UniProtKB-SubCell"/>
</dbReference>
<feature type="compositionally biased region" description="Low complexity" evidence="10">
    <location>
        <begin position="35"/>
        <end position="47"/>
    </location>
</feature>
<keyword evidence="9" id="KW-0975">Bacterial flagellum</keyword>
<dbReference type="GO" id="GO:0003774">
    <property type="term" value="F:cytoskeletal motor activity"/>
    <property type="evidence" value="ECO:0007669"/>
    <property type="project" value="InterPro"/>
</dbReference>
<dbReference type="NCBIfam" id="TIGR00207">
    <property type="entry name" value="fliG"/>
    <property type="match status" value="1"/>
</dbReference>
<dbReference type="InterPro" id="IPR028263">
    <property type="entry name" value="FliG_N"/>
</dbReference>
<evidence type="ECO:0000259" key="13">
    <source>
        <dbReference type="Pfam" id="PF14842"/>
    </source>
</evidence>
<feature type="domain" description="Flagellar motor switch protein FliG C-terminal" evidence="11">
    <location>
        <begin position="262"/>
        <end position="369"/>
    </location>
</feature>
<evidence type="ECO:0000256" key="6">
    <source>
        <dbReference type="ARBA" id="ARBA00022500"/>
    </source>
</evidence>
<evidence type="ECO:0000256" key="4">
    <source>
        <dbReference type="ARBA" id="ARBA00021870"/>
    </source>
</evidence>
<name>A0A1H6FXE5_THEAL</name>
<dbReference type="Pfam" id="PF14841">
    <property type="entry name" value="FliG_M"/>
    <property type="match status" value="1"/>
</dbReference>
<evidence type="ECO:0000256" key="10">
    <source>
        <dbReference type="SAM" id="MobiDB-lite"/>
    </source>
</evidence>
<keyword evidence="7" id="KW-0283">Flagellar rotation</keyword>
<evidence type="ECO:0000259" key="12">
    <source>
        <dbReference type="Pfam" id="PF14841"/>
    </source>
</evidence>
<keyword evidence="8" id="KW-0472">Membrane</keyword>
<comment type="similarity">
    <text evidence="3">Belongs to the FliG family.</text>
</comment>
<proteinExistence type="inferred from homology"/>
<feature type="region of interest" description="Disordered" evidence="10">
    <location>
        <begin position="1"/>
        <end position="49"/>
    </location>
</feature>
<keyword evidence="14" id="KW-0969">Cilium</keyword>
<dbReference type="Proteomes" id="UP000222056">
    <property type="component" value="Unassembled WGS sequence"/>
</dbReference>
<protein>
    <recommendedName>
        <fullName evidence="4">Flagellar motor switch protein FliG</fullName>
    </recommendedName>
</protein>
<dbReference type="PANTHER" id="PTHR30534:SF0">
    <property type="entry name" value="FLAGELLAR MOTOR SWITCH PROTEIN FLIG"/>
    <property type="match status" value="1"/>
</dbReference>
<dbReference type="GO" id="GO:0009425">
    <property type="term" value="C:bacterial-type flagellum basal body"/>
    <property type="evidence" value="ECO:0007669"/>
    <property type="project" value="UniProtKB-SubCell"/>
</dbReference>
<comment type="subcellular location">
    <subcellularLocation>
        <location evidence="1">Bacterial flagellum basal body</location>
    </subcellularLocation>
    <subcellularLocation>
        <location evidence="2">Cell membrane</location>
        <topology evidence="2">Peripheral membrane protein</topology>
        <orientation evidence="2">Cytoplasmic side</orientation>
    </subcellularLocation>
</comment>
<keyword evidence="14" id="KW-0966">Cell projection</keyword>
<evidence type="ECO:0000256" key="8">
    <source>
        <dbReference type="ARBA" id="ARBA00023136"/>
    </source>
</evidence>
<dbReference type="Gene3D" id="1.10.220.30">
    <property type="match status" value="3"/>
</dbReference>
<dbReference type="SUPFAM" id="SSF48029">
    <property type="entry name" value="FliG"/>
    <property type="match status" value="2"/>
</dbReference>
<dbReference type="PRINTS" id="PR00954">
    <property type="entry name" value="FLGMOTORFLIG"/>
</dbReference>
<keyword evidence="15" id="KW-1185">Reference proteome</keyword>
<dbReference type="InterPro" id="IPR032779">
    <property type="entry name" value="FliG_M"/>
</dbReference>
<dbReference type="PANTHER" id="PTHR30534">
    <property type="entry name" value="FLAGELLAR MOTOR SWITCH PROTEIN FLIG"/>
    <property type="match status" value="1"/>
</dbReference>
<dbReference type="EMBL" id="FNWJ01000002">
    <property type="protein sequence ID" value="SEH14683.1"/>
    <property type="molecule type" value="Genomic_DNA"/>
</dbReference>
<feature type="domain" description="Flagellar motor switch protein FliG middle" evidence="12">
    <location>
        <begin position="160"/>
        <end position="232"/>
    </location>
</feature>
<dbReference type="GO" id="GO:0006935">
    <property type="term" value="P:chemotaxis"/>
    <property type="evidence" value="ECO:0007669"/>
    <property type="project" value="UniProtKB-KW"/>
</dbReference>
<keyword evidence="5" id="KW-1003">Cell membrane</keyword>
<gene>
    <name evidence="14" type="ORF">SAMN02745716_1707</name>
</gene>